<dbReference type="PROSITE" id="PS00439">
    <property type="entry name" value="ACYLTRANSF_C_1"/>
    <property type="match status" value="1"/>
</dbReference>
<name>B3RP88_TRIAD</name>
<dbReference type="Gene3D" id="3.30.559.70">
    <property type="entry name" value="Choline/Carnitine o-acyltransferase, domain 2"/>
    <property type="match status" value="1"/>
</dbReference>
<dbReference type="Gene3D" id="3.30.559.10">
    <property type="entry name" value="Chloramphenicol acetyltransferase-like domain"/>
    <property type="match status" value="1"/>
</dbReference>
<gene>
    <name evidence="7" type="ORF">TRIADDRAFT_20587</name>
</gene>
<keyword evidence="3 5" id="KW-0012">Acyltransferase</keyword>
<dbReference type="eggNOG" id="KOG3717">
    <property type="taxonomic scope" value="Eukaryota"/>
</dbReference>
<dbReference type="Proteomes" id="UP000009022">
    <property type="component" value="Unassembled WGS sequence"/>
</dbReference>
<evidence type="ECO:0000256" key="2">
    <source>
        <dbReference type="ARBA" id="ARBA00022679"/>
    </source>
</evidence>
<evidence type="ECO:0000259" key="6">
    <source>
        <dbReference type="Pfam" id="PF00755"/>
    </source>
</evidence>
<evidence type="ECO:0000256" key="1">
    <source>
        <dbReference type="ARBA" id="ARBA00005232"/>
    </source>
</evidence>
<dbReference type="AlphaFoldDB" id="B3RP88"/>
<dbReference type="GO" id="GO:0016746">
    <property type="term" value="F:acyltransferase activity"/>
    <property type="evidence" value="ECO:0007669"/>
    <property type="project" value="UniProtKB-KW"/>
</dbReference>
<proteinExistence type="inferred from homology"/>
<dbReference type="InParanoid" id="B3RP88"/>
<dbReference type="InterPro" id="IPR039551">
    <property type="entry name" value="Cho/carn_acyl_trans"/>
</dbReference>
<protein>
    <recommendedName>
        <fullName evidence="6">Choline/carnitine acyltransferase domain-containing protein</fullName>
    </recommendedName>
</protein>
<feature type="active site" description="Proton acceptor" evidence="4">
    <location>
        <position position="334"/>
    </location>
</feature>
<dbReference type="InterPro" id="IPR023213">
    <property type="entry name" value="CAT-like_dom_sf"/>
</dbReference>
<comment type="similarity">
    <text evidence="1 5">Belongs to the carnitine/choline acetyltransferase family.</text>
</comment>
<evidence type="ECO:0000313" key="7">
    <source>
        <dbReference type="EMBL" id="EDV28147.1"/>
    </source>
</evidence>
<dbReference type="EMBL" id="DS985242">
    <property type="protein sequence ID" value="EDV28147.1"/>
    <property type="molecule type" value="Genomic_DNA"/>
</dbReference>
<evidence type="ECO:0000256" key="5">
    <source>
        <dbReference type="RuleBase" id="RU003801"/>
    </source>
</evidence>
<dbReference type="SUPFAM" id="SSF52777">
    <property type="entry name" value="CoA-dependent acyltransferases"/>
    <property type="match status" value="2"/>
</dbReference>
<dbReference type="InterPro" id="IPR000542">
    <property type="entry name" value="Carn_acyl_trans"/>
</dbReference>
<keyword evidence="8" id="KW-1185">Reference proteome</keyword>
<dbReference type="InterPro" id="IPR042231">
    <property type="entry name" value="Cho/carn_acyl_trans_2"/>
</dbReference>
<keyword evidence="2 5" id="KW-0808">Transferase</keyword>
<dbReference type="KEGG" id="tad:TRIADDRAFT_20587"/>
<dbReference type="PANTHER" id="PTHR22589">
    <property type="entry name" value="CARNITINE O-ACYLTRANSFERASE"/>
    <property type="match status" value="1"/>
</dbReference>
<dbReference type="RefSeq" id="XP_002109981.1">
    <property type="nucleotide sequence ID" value="XM_002109945.1"/>
</dbReference>
<dbReference type="HOGENOM" id="CLU_013513_5_0_1"/>
<evidence type="ECO:0000313" key="8">
    <source>
        <dbReference type="Proteomes" id="UP000009022"/>
    </source>
</evidence>
<dbReference type="FunCoup" id="B3RP88">
    <property type="interactions" value="1107"/>
</dbReference>
<reference evidence="7 8" key="1">
    <citation type="journal article" date="2008" name="Nature">
        <title>The Trichoplax genome and the nature of placozoans.</title>
        <authorList>
            <person name="Srivastava M."/>
            <person name="Begovic E."/>
            <person name="Chapman J."/>
            <person name="Putnam N.H."/>
            <person name="Hellsten U."/>
            <person name="Kawashima T."/>
            <person name="Kuo A."/>
            <person name="Mitros T."/>
            <person name="Salamov A."/>
            <person name="Carpenter M.L."/>
            <person name="Signorovitch A.Y."/>
            <person name="Moreno M.A."/>
            <person name="Kamm K."/>
            <person name="Grimwood J."/>
            <person name="Schmutz J."/>
            <person name="Shapiro H."/>
            <person name="Grigoriev I.V."/>
            <person name="Buss L.W."/>
            <person name="Schierwater B."/>
            <person name="Dellaporta S.L."/>
            <person name="Rokhsar D.S."/>
        </authorList>
    </citation>
    <scope>NUCLEOTIDE SEQUENCE [LARGE SCALE GENOMIC DNA]</scope>
    <source>
        <strain evidence="7 8">Grell-BS-1999</strain>
    </source>
</reference>
<dbReference type="PhylomeDB" id="B3RP88"/>
<evidence type="ECO:0000256" key="4">
    <source>
        <dbReference type="PIRSR" id="PIRSR600542-1"/>
    </source>
</evidence>
<dbReference type="PROSITE" id="PS00440">
    <property type="entry name" value="ACYLTRANSF_C_2"/>
    <property type="match status" value="1"/>
</dbReference>
<dbReference type="Pfam" id="PF00755">
    <property type="entry name" value="Carn_acyltransf"/>
    <property type="match status" value="1"/>
</dbReference>
<dbReference type="OMA" id="ENHSKGP"/>
<dbReference type="OrthoDB" id="240216at2759"/>
<dbReference type="STRING" id="10228.B3RP88"/>
<sequence length="618" mass="69893">MKTKLYHQQRLLPVITAARGFLTHQSSLPHLPVPPLKDTLDRYLLSIKPLLTSVEFENTKKIVEKFGESGGIGHTLNEKLKERAKQHNNWLAEWWLNYAYLEYRAPNIVNSNPAIIFPKFNFSGLEGQLEYVVQNILLHIDYLEVDTAGKRPMCMIQHTNIFGSCRVPKPKRDAFYTHPYGNPPCNHIIVIYNNQIFAVDVMRNGQKISAEQIHQQLKLVVASTPQPVESIGILTSNDRDSWAEAYAHLAQDPINKDNLETIKTALFAICIDRPGISYSGNADGKEYMQYFRNYHSRMLLHGEGSLFNSGNRWFDKTIELIIGPDGLIGANYEHSAGEGPPVVTALDHVCNYCMNNRLSTNENINPESLPTVRPLHWLITHQTRNDILQATTKINKLAKDVDLRAIVFDAFGANLVRSYKLSPDGFFQIAMQLAYYRLHGRSPPTYESGGTRQYILGRTETIRSATIESDTFARAIDWPSYSNQERRELMLAALNRHKDVTIKAITGHGWDRHLLGMKLIAMEQGLEVPELHKDVGYTKSTRILLSTSQVSSNCDLSLFFGPTAPDCYGVCYSPNPNNYRYSCSTFNSCPDTNGKLFAELVSKSLLDMQALLLTKPKL</sequence>
<organism evidence="7 8">
    <name type="scientific">Trichoplax adhaerens</name>
    <name type="common">Trichoplax reptans</name>
    <dbReference type="NCBI Taxonomy" id="10228"/>
    <lineage>
        <taxon>Eukaryota</taxon>
        <taxon>Metazoa</taxon>
        <taxon>Placozoa</taxon>
        <taxon>Uniplacotomia</taxon>
        <taxon>Trichoplacea</taxon>
        <taxon>Trichoplacidae</taxon>
        <taxon>Trichoplax</taxon>
    </lineage>
</organism>
<dbReference type="GeneID" id="6750642"/>
<dbReference type="PANTHER" id="PTHR22589:SF103">
    <property type="entry name" value="CARNITINE O-ACETYL-TRANSFERASE, ISOFORM A-RELATED"/>
    <property type="match status" value="1"/>
</dbReference>
<accession>B3RP88</accession>
<feature type="domain" description="Choline/carnitine acyltransferase" evidence="6">
    <location>
        <begin position="31"/>
        <end position="601"/>
    </location>
</feature>
<dbReference type="CTD" id="6750642"/>
<evidence type="ECO:0000256" key="3">
    <source>
        <dbReference type="ARBA" id="ARBA00023315"/>
    </source>
</evidence>